<reference evidence="1 2" key="1">
    <citation type="submission" date="2020-01" db="EMBL/GenBank/DDBJ databases">
        <title>Frigidibacter albus SP32T (=CGMCC 1.13995T).</title>
        <authorList>
            <person name="Liao X."/>
        </authorList>
    </citation>
    <scope>NUCLEOTIDE SEQUENCE [LARGE SCALE GENOMIC DNA]</scope>
    <source>
        <strain evidence="1 2">SP32</strain>
    </source>
</reference>
<name>A0A6L8VJU1_9RHOB</name>
<gene>
    <name evidence="1" type="ORF">GS660_12780</name>
</gene>
<organism evidence="1 2">
    <name type="scientific">Frigidibacter albus</name>
    <dbReference type="NCBI Taxonomy" id="1465486"/>
    <lineage>
        <taxon>Bacteria</taxon>
        <taxon>Pseudomonadati</taxon>
        <taxon>Pseudomonadota</taxon>
        <taxon>Alphaproteobacteria</taxon>
        <taxon>Rhodobacterales</taxon>
        <taxon>Paracoccaceae</taxon>
        <taxon>Frigidibacter</taxon>
    </lineage>
</organism>
<dbReference type="AlphaFoldDB" id="A0A6L8VJU1"/>
<comment type="caution">
    <text evidence="1">The sequence shown here is derived from an EMBL/GenBank/DDBJ whole genome shotgun (WGS) entry which is preliminary data.</text>
</comment>
<protein>
    <recommendedName>
        <fullName evidence="3">Dihydroorotate dehydrogenase</fullName>
    </recommendedName>
</protein>
<evidence type="ECO:0008006" key="3">
    <source>
        <dbReference type="Google" id="ProtNLM"/>
    </source>
</evidence>
<dbReference type="EMBL" id="WWNR01000007">
    <property type="protein sequence ID" value="MZQ89966.1"/>
    <property type="molecule type" value="Genomic_DNA"/>
</dbReference>
<evidence type="ECO:0000313" key="1">
    <source>
        <dbReference type="EMBL" id="MZQ89966.1"/>
    </source>
</evidence>
<dbReference type="OrthoDB" id="9988581at2"/>
<dbReference type="Proteomes" id="UP000477083">
    <property type="component" value="Unassembled WGS sequence"/>
</dbReference>
<evidence type="ECO:0000313" key="2">
    <source>
        <dbReference type="Proteomes" id="UP000477083"/>
    </source>
</evidence>
<accession>A0A6L8VJU1</accession>
<dbReference type="RefSeq" id="WP_161347061.1">
    <property type="nucleotide sequence ID" value="NZ_BMGW01000007.1"/>
</dbReference>
<sequence>MTMADPHKMTETDMELEAFFSAGRAAAAEPSAAFLARVLAEAEAVQAGRIAPAPPPRQGIWAGVLSALGGWGGAGGLATATIAGVWLGFAGVQGSGTLTAFLAASDEAAITLELIPDFDSFALAALETEG</sequence>
<keyword evidence="2" id="KW-1185">Reference proteome</keyword>
<proteinExistence type="predicted"/>